<protein>
    <submittedName>
        <fullName evidence="2">Uncharacterized protein</fullName>
    </submittedName>
</protein>
<comment type="caution">
    <text evidence="2">The sequence shown here is derived from an EMBL/GenBank/DDBJ whole genome shotgun (WGS) entry which is preliminary data.</text>
</comment>
<proteinExistence type="predicted"/>
<name>A0A5C6BU05_9BACT</name>
<sequence>MGLGTLVPFDDHAESGETHSSELAQHLIAGT</sequence>
<evidence type="ECO:0000313" key="3">
    <source>
        <dbReference type="Proteomes" id="UP000319908"/>
    </source>
</evidence>
<reference evidence="2 3" key="1">
    <citation type="journal article" date="2020" name="Antonie Van Leeuwenhoek">
        <title>Rhodopirellula heiligendammensis sp. nov., Rhodopirellula pilleata sp. nov., and Rhodopirellula solitaria sp. nov. isolated from natural or artificial marine surfaces in Northern Germany and California, USA, and emended description of the genus Rhodopirellula.</title>
        <authorList>
            <person name="Kallscheuer N."/>
            <person name="Wiegand S."/>
            <person name="Jogler M."/>
            <person name="Boedeker C."/>
            <person name="Peeters S.H."/>
            <person name="Rast P."/>
            <person name="Heuer A."/>
            <person name="Jetten M.S.M."/>
            <person name="Rohde M."/>
            <person name="Jogler C."/>
        </authorList>
    </citation>
    <scope>NUCLEOTIDE SEQUENCE [LARGE SCALE GENOMIC DNA]</scope>
    <source>
        <strain evidence="2 3">Poly21</strain>
    </source>
</reference>
<keyword evidence="3" id="KW-1185">Reference proteome</keyword>
<organism evidence="2 3">
    <name type="scientific">Allorhodopirellula heiligendammensis</name>
    <dbReference type="NCBI Taxonomy" id="2714739"/>
    <lineage>
        <taxon>Bacteria</taxon>
        <taxon>Pseudomonadati</taxon>
        <taxon>Planctomycetota</taxon>
        <taxon>Planctomycetia</taxon>
        <taxon>Pirellulales</taxon>
        <taxon>Pirellulaceae</taxon>
        <taxon>Allorhodopirellula</taxon>
    </lineage>
</organism>
<feature type="region of interest" description="Disordered" evidence="1">
    <location>
        <begin position="1"/>
        <end position="31"/>
    </location>
</feature>
<gene>
    <name evidence="2" type="ORF">Poly21_29170</name>
</gene>
<dbReference type="EMBL" id="SJPU01000002">
    <property type="protein sequence ID" value="TWU15720.1"/>
    <property type="molecule type" value="Genomic_DNA"/>
</dbReference>
<dbReference type="Proteomes" id="UP000319908">
    <property type="component" value="Unassembled WGS sequence"/>
</dbReference>
<dbReference type="AlphaFoldDB" id="A0A5C6BU05"/>
<accession>A0A5C6BU05</accession>
<feature type="compositionally biased region" description="Basic and acidic residues" evidence="1">
    <location>
        <begin position="9"/>
        <end position="20"/>
    </location>
</feature>
<evidence type="ECO:0000256" key="1">
    <source>
        <dbReference type="SAM" id="MobiDB-lite"/>
    </source>
</evidence>
<evidence type="ECO:0000313" key="2">
    <source>
        <dbReference type="EMBL" id="TWU15720.1"/>
    </source>
</evidence>